<dbReference type="Proteomes" id="UP000517252">
    <property type="component" value="Unassembled WGS sequence"/>
</dbReference>
<dbReference type="EMBL" id="BLZH01000006">
    <property type="protein sequence ID" value="GFP56249.1"/>
    <property type="molecule type" value="Genomic_DNA"/>
</dbReference>
<evidence type="ECO:0000313" key="2">
    <source>
        <dbReference type="Proteomes" id="UP000517252"/>
    </source>
</evidence>
<evidence type="ECO:0000313" key="1">
    <source>
        <dbReference type="EMBL" id="GFP56249.1"/>
    </source>
</evidence>
<dbReference type="AlphaFoldDB" id="A0A6V8QV37"/>
<reference evidence="1 2" key="1">
    <citation type="submission" date="2020-07" db="EMBL/GenBank/DDBJ databases">
        <title>Trichoderma asperellum IC-1 whole genome shotgun sequence.</title>
        <authorList>
            <person name="Kanamasa S."/>
            <person name="Takahashi H."/>
        </authorList>
    </citation>
    <scope>NUCLEOTIDE SEQUENCE [LARGE SCALE GENOMIC DNA]</scope>
    <source>
        <strain evidence="1 2">IC-1</strain>
    </source>
</reference>
<sequence>MPRRVILLFILGSGPKPGPMPGPMPGLMPGPMPGQEDRSPVEVPVLLGPFVQVVQVVRHKVVGPDLRIRLCLDLGGLAIDFKVAVRKRHAAIKAAEASYVMLDTRLIFNKLPFDTDPTASTQAAIQLVVVLLAMTCEEVLSGQIEIVSKMILSEAIVEELTASERAAQELTVWERVAWELTV</sequence>
<proteinExistence type="predicted"/>
<organism evidence="1 2">
    <name type="scientific">Trichoderma asperellum</name>
    <name type="common">Filamentous fungus</name>
    <dbReference type="NCBI Taxonomy" id="101201"/>
    <lineage>
        <taxon>Eukaryota</taxon>
        <taxon>Fungi</taxon>
        <taxon>Dikarya</taxon>
        <taxon>Ascomycota</taxon>
        <taxon>Pezizomycotina</taxon>
        <taxon>Sordariomycetes</taxon>
        <taxon>Hypocreomycetidae</taxon>
        <taxon>Hypocreales</taxon>
        <taxon>Hypocreaceae</taxon>
        <taxon>Trichoderma</taxon>
    </lineage>
</organism>
<protein>
    <submittedName>
        <fullName evidence="1">Uncharacterized protein</fullName>
    </submittedName>
</protein>
<name>A0A6V8QV37_TRIAP</name>
<gene>
    <name evidence="1" type="ORF">TASIC1_0006041900</name>
</gene>
<accession>A0A6V8QV37</accession>
<comment type="caution">
    <text evidence="1">The sequence shown here is derived from an EMBL/GenBank/DDBJ whole genome shotgun (WGS) entry which is preliminary data.</text>
</comment>